<comment type="caution">
    <text evidence="2">The sequence shown here is derived from an EMBL/GenBank/DDBJ whole genome shotgun (WGS) entry which is preliminary data.</text>
</comment>
<dbReference type="Proteomes" id="UP000048984">
    <property type="component" value="Unassembled WGS sequence"/>
</dbReference>
<sequence>MTKLAFRPSLAATLLGGVILFAPAAADAQSLRDRVIADIDGVLKKGGAKSVSHGDVTGDDSNFVVKDYKIVREGDGTEKVFTAPTTTFSNVAANASGGYTIGSIAIQQITGKDDESTLTVGSMNITAYSSATAGSTQISPFAEKVGSLKMADITYSEPNTKFSVASISASVDPANPNKGSASVSKIMVPVDAANPEMKDIVALGYKEIAVDVDSDAVWDEKAQRLSLDRLTIAAKDMGTLNLSFAFGNVSQDALKQLQAAKDDANAQLTVLQSFTIEQIALRFDNASIVDRMLDAQAKAQNTKRDQYVTGLSAMVPLMIASMNNKPFEKKVSDAVAAFLKAPKSIAIIAKPAQPVPVAQVVGTAMVAPQTIPSVLSVDVLANK</sequence>
<evidence type="ECO:0000313" key="3">
    <source>
        <dbReference type="Proteomes" id="UP000048984"/>
    </source>
</evidence>
<reference evidence="2 3" key="1">
    <citation type="submission" date="2015-09" db="EMBL/GenBank/DDBJ databases">
        <authorList>
            <person name="Jackson K.R."/>
            <person name="Lunt B.L."/>
            <person name="Fisher J.N.B."/>
            <person name="Gardner A.V."/>
            <person name="Bailey M.E."/>
            <person name="Deus L.M."/>
            <person name="Earl A.S."/>
            <person name="Gibby P.D."/>
            <person name="Hartmann K.A."/>
            <person name="Liu J.E."/>
            <person name="Manci A.M."/>
            <person name="Nielsen D.A."/>
            <person name="Solomon M.B."/>
            <person name="Breakwell D.P."/>
            <person name="Burnett S.H."/>
            <person name="Grose J.H."/>
        </authorList>
    </citation>
    <scope>NUCLEOTIDE SEQUENCE [LARGE SCALE GENOMIC DNA]</scope>
    <source>
        <strain evidence="2 3">16</strain>
    </source>
</reference>
<evidence type="ECO:0000313" key="2">
    <source>
        <dbReference type="EMBL" id="KPL51058.1"/>
    </source>
</evidence>
<keyword evidence="3" id="KW-1185">Reference proteome</keyword>
<evidence type="ECO:0000256" key="1">
    <source>
        <dbReference type="SAM" id="SignalP"/>
    </source>
</evidence>
<proteinExistence type="predicted"/>
<dbReference type="AlphaFoldDB" id="A0A0P6VZD5"/>
<feature type="chain" id="PRO_5006131959" evidence="1">
    <location>
        <begin position="25"/>
        <end position="383"/>
    </location>
</feature>
<organism evidence="2 3">
    <name type="scientific">Prosthecodimorpha hirschii</name>
    <dbReference type="NCBI Taxonomy" id="665126"/>
    <lineage>
        <taxon>Bacteria</taxon>
        <taxon>Pseudomonadati</taxon>
        <taxon>Pseudomonadota</taxon>
        <taxon>Alphaproteobacteria</taxon>
        <taxon>Hyphomicrobiales</taxon>
        <taxon>Ancalomicrobiaceae</taxon>
        <taxon>Prosthecodimorpha</taxon>
    </lineage>
</organism>
<name>A0A0P6VZD5_9HYPH</name>
<protein>
    <submittedName>
        <fullName evidence="2">Uncharacterized protein</fullName>
    </submittedName>
</protein>
<dbReference type="RefSeq" id="WP_054357221.1">
    <property type="nucleotide sequence ID" value="NZ_JAPCYQ010000001.1"/>
</dbReference>
<accession>A0A0P6VZD5</accession>
<gene>
    <name evidence="2" type="ORF">ABB55_01505</name>
</gene>
<feature type="signal peptide" evidence="1">
    <location>
        <begin position="1"/>
        <end position="24"/>
    </location>
</feature>
<keyword evidence="1" id="KW-0732">Signal</keyword>
<reference evidence="2 3" key="2">
    <citation type="submission" date="2015-10" db="EMBL/GenBank/DDBJ databases">
        <title>Draft Genome Sequence of Prosthecomicrobium hirschii ATCC 27832.</title>
        <authorList>
            <person name="Daniel J."/>
            <person name="Givan S.A."/>
            <person name="Brun Y.V."/>
            <person name="Brown P.J."/>
        </authorList>
    </citation>
    <scope>NUCLEOTIDE SEQUENCE [LARGE SCALE GENOMIC DNA]</scope>
    <source>
        <strain evidence="2 3">16</strain>
    </source>
</reference>
<dbReference type="EMBL" id="LJYW01000001">
    <property type="protein sequence ID" value="KPL51058.1"/>
    <property type="molecule type" value="Genomic_DNA"/>
</dbReference>